<comment type="caution">
    <text evidence="1">The sequence shown here is derived from an EMBL/GenBank/DDBJ whole genome shotgun (WGS) entry which is preliminary data.</text>
</comment>
<name>A0AAW9ECR2_KLEAE</name>
<dbReference type="AlphaFoldDB" id="A0AAW9ECR2"/>
<evidence type="ECO:0000313" key="1">
    <source>
        <dbReference type="EMBL" id="MDX7018080.1"/>
    </source>
</evidence>
<reference evidence="1" key="1">
    <citation type="submission" date="2023-11" db="EMBL/GenBank/DDBJ databases">
        <title>Detection of rare carbapenemases in Enterobacterales - comparison of two colorimetric and two CIM-based carbapenemase assays.</title>
        <authorList>
            <person name="Schaffarczyk L."/>
            <person name="Noster J."/>
            <person name="Stelzer Y."/>
            <person name="Sattler J."/>
            <person name="Gatermann S."/>
            <person name="Hamprecht A."/>
        </authorList>
    </citation>
    <scope>NUCLEOTIDE SEQUENCE</scope>
    <source>
        <strain evidence="1">CIM-Cont-037</strain>
    </source>
</reference>
<protein>
    <submittedName>
        <fullName evidence="1">Type IV secretion protein DotA</fullName>
    </submittedName>
</protein>
<gene>
    <name evidence="1" type="ORF">SJ059_27000</name>
</gene>
<feature type="non-terminal residue" evidence="1">
    <location>
        <position position="91"/>
    </location>
</feature>
<evidence type="ECO:0000313" key="2">
    <source>
        <dbReference type="Proteomes" id="UP001279012"/>
    </source>
</evidence>
<dbReference type="EMBL" id="JAWZZT010000500">
    <property type="protein sequence ID" value="MDX7018080.1"/>
    <property type="molecule type" value="Genomic_DNA"/>
</dbReference>
<sequence>MAQLLFLWCGSIIGVGSANVIADKTASELASGKAVYIAPVMPEMASVAKGMFETNLCALGVNQGIAQMEASGQHYENNARMQYQTGDSTYS</sequence>
<dbReference type="Proteomes" id="UP001279012">
    <property type="component" value="Unassembled WGS sequence"/>
</dbReference>
<accession>A0AAW9ECR2</accession>
<proteinExistence type="predicted"/>
<organism evidence="1 2">
    <name type="scientific">Klebsiella aerogenes</name>
    <name type="common">Enterobacter aerogenes</name>
    <dbReference type="NCBI Taxonomy" id="548"/>
    <lineage>
        <taxon>Bacteria</taxon>
        <taxon>Pseudomonadati</taxon>
        <taxon>Pseudomonadota</taxon>
        <taxon>Gammaproteobacteria</taxon>
        <taxon>Enterobacterales</taxon>
        <taxon>Enterobacteriaceae</taxon>
        <taxon>Klebsiella/Raoultella group</taxon>
        <taxon>Klebsiella</taxon>
    </lineage>
</organism>